<protein>
    <submittedName>
        <fullName evidence="1">Uncharacterized protein</fullName>
    </submittedName>
</protein>
<dbReference type="PaxDb" id="123214-PERMA_1804"/>
<dbReference type="AlphaFoldDB" id="C0QSC1"/>
<gene>
    <name evidence="1" type="ordered locus">PERMA_1804</name>
</gene>
<proteinExistence type="predicted"/>
<name>C0QSC1_PERMH</name>
<keyword evidence="2" id="KW-1185">Reference proteome</keyword>
<dbReference type="HOGENOM" id="CLU_2024534_0_0_0"/>
<accession>C0QSC1</accession>
<dbReference type="EMBL" id="CP001230">
    <property type="protein sequence ID" value="ACO04939.1"/>
    <property type="molecule type" value="Genomic_DNA"/>
</dbReference>
<sequence>MFNKELYQKALKDVISFLKNHPNPSVKWRNLKEALGENSPFKNREFYLLSALSSLKEEGAIRFRERYIDWEGHTLEKTIEGRFFCEECNEYIESDFVIMDLVIVRTSHFQKIGDLNGFRKLS</sequence>
<dbReference type="RefSeq" id="WP_015899043.1">
    <property type="nucleotide sequence ID" value="NC_012440.1"/>
</dbReference>
<organism evidence="1 2">
    <name type="scientific">Persephonella marina (strain DSM 14350 / EX-H1)</name>
    <dbReference type="NCBI Taxonomy" id="123214"/>
    <lineage>
        <taxon>Bacteria</taxon>
        <taxon>Pseudomonadati</taxon>
        <taxon>Aquificota</taxon>
        <taxon>Aquificia</taxon>
        <taxon>Aquificales</taxon>
        <taxon>Hydrogenothermaceae</taxon>
        <taxon>Persephonella</taxon>
    </lineage>
</organism>
<dbReference type="Proteomes" id="UP000001366">
    <property type="component" value="Chromosome"/>
</dbReference>
<dbReference type="KEGG" id="pmx:PERMA_1804"/>
<reference evidence="1 2" key="1">
    <citation type="journal article" date="2009" name="J. Bacteriol.">
        <title>Complete and draft genome sequences of six members of the Aquificales.</title>
        <authorList>
            <person name="Reysenbach A.L."/>
            <person name="Hamamura N."/>
            <person name="Podar M."/>
            <person name="Griffiths E."/>
            <person name="Ferreira S."/>
            <person name="Hochstein R."/>
            <person name="Heidelberg J."/>
            <person name="Johnson J."/>
            <person name="Mead D."/>
            <person name="Pohorille A."/>
            <person name="Sarmiento M."/>
            <person name="Schweighofer K."/>
            <person name="Seshadri R."/>
            <person name="Voytek M.A."/>
        </authorList>
    </citation>
    <scope>NUCLEOTIDE SEQUENCE [LARGE SCALE GENOMIC DNA]</scope>
    <source>
        <strain evidence="2">DSM 14350 / EX-H1</strain>
    </source>
</reference>
<evidence type="ECO:0000313" key="2">
    <source>
        <dbReference type="Proteomes" id="UP000001366"/>
    </source>
</evidence>
<evidence type="ECO:0000313" key="1">
    <source>
        <dbReference type="EMBL" id="ACO04939.1"/>
    </source>
</evidence>
<dbReference type="STRING" id="123214.PERMA_1804"/>